<dbReference type="Gene3D" id="1.10.260.40">
    <property type="entry name" value="lambda repressor-like DNA-binding domains"/>
    <property type="match status" value="1"/>
</dbReference>
<protein>
    <submittedName>
        <fullName evidence="3">XRE family transcriptional regulator</fullName>
    </submittedName>
</protein>
<dbReference type="Proteomes" id="UP000284178">
    <property type="component" value="Unassembled WGS sequence"/>
</dbReference>
<dbReference type="PANTHER" id="PTHR46797">
    <property type="entry name" value="HTH-TYPE TRANSCRIPTIONAL REGULATOR"/>
    <property type="match status" value="1"/>
</dbReference>
<proteinExistence type="predicted"/>
<evidence type="ECO:0000256" key="1">
    <source>
        <dbReference type="ARBA" id="ARBA00023125"/>
    </source>
</evidence>
<accession>A0A412G6L1</accession>
<dbReference type="AlphaFoldDB" id="A0A412G6L1"/>
<reference evidence="3 4" key="1">
    <citation type="submission" date="2018-08" db="EMBL/GenBank/DDBJ databases">
        <title>A genome reference for cultivated species of the human gut microbiota.</title>
        <authorList>
            <person name="Zou Y."/>
            <person name="Xue W."/>
            <person name="Luo G."/>
        </authorList>
    </citation>
    <scope>NUCLEOTIDE SEQUENCE [LARGE SCALE GENOMIC DNA]</scope>
    <source>
        <strain evidence="3 4">AF24-29</strain>
    </source>
</reference>
<dbReference type="SMART" id="SM00530">
    <property type="entry name" value="HTH_XRE"/>
    <property type="match status" value="1"/>
</dbReference>
<name>A0A412G6L1_9FIRM</name>
<dbReference type="PANTHER" id="PTHR46797:SF1">
    <property type="entry name" value="METHYLPHOSPHONATE SYNTHASE"/>
    <property type="match status" value="1"/>
</dbReference>
<feature type="domain" description="HTH cro/C1-type" evidence="2">
    <location>
        <begin position="44"/>
        <end position="98"/>
    </location>
</feature>
<dbReference type="SUPFAM" id="SSF47413">
    <property type="entry name" value="lambda repressor-like DNA-binding domains"/>
    <property type="match status" value="1"/>
</dbReference>
<organism evidence="3 4">
    <name type="scientific">Holdemania filiformis</name>
    <dbReference type="NCBI Taxonomy" id="61171"/>
    <lineage>
        <taxon>Bacteria</taxon>
        <taxon>Bacillati</taxon>
        <taxon>Bacillota</taxon>
        <taxon>Erysipelotrichia</taxon>
        <taxon>Erysipelotrichales</taxon>
        <taxon>Erysipelotrichaceae</taxon>
        <taxon>Holdemania</taxon>
    </lineage>
</organism>
<comment type="caution">
    <text evidence="3">The sequence shown here is derived from an EMBL/GenBank/DDBJ whole genome shotgun (WGS) entry which is preliminary data.</text>
</comment>
<dbReference type="GO" id="GO:0005829">
    <property type="term" value="C:cytosol"/>
    <property type="evidence" value="ECO:0007669"/>
    <property type="project" value="TreeGrafter"/>
</dbReference>
<dbReference type="CDD" id="cd00093">
    <property type="entry name" value="HTH_XRE"/>
    <property type="match status" value="1"/>
</dbReference>
<evidence type="ECO:0000313" key="3">
    <source>
        <dbReference type="EMBL" id="RGR76913.1"/>
    </source>
</evidence>
<dbReference type="EMBL" id="QRUP01000001">
    <property type="protein sequence ID" value="RGR76913.1"/>
    <property type="molecule type" value="Genomic_DNA"/>
</dbReference>
<dbReference type="InterPro" id="IPR010982">
    <property type="entry name" value="Lambda_DNA-bd_dom_sf"/>
</dbReference>
<gene>
    <name evidence="3" type="ORF">DWY25_01060</name>
</gene>
<dbReference type="GO" id="GO:0003700">
    <property type="term" value="F:DNA-binding transcription factor activity"/>
    <property type="evidence" value="ECO:0007669"/>
    <property type="project" value="TreeGrafter"/>
</dbReference>
<evidence type="ECO:0000259" key="2">
    <source>
        <dbReference type="PROSITE" id="PS50943"/>
    </source>
</evidence>
<keyword evidence="1" id="KW-0238">DNA-binding</keyword>
<dbReference type="PROSITE" id="PS50943">
    <property type="entry name" value="HTH_CROC1"/>
    <property type="match status" value="1"/>
</dbReference>
<dbReference type="GO" id="GO:0003677">
    <property type="term" value="F:DNA binding"/>
    <property type="evidence" value="ECO:0007669"/>
    <property type="project" value="UniProtKB-KW"/>
</dbReference>
<dbReference type="InterPro" id="IPR050807">
    <property type="entry name" value="TransReg_Diox_bact_type"/>
</dbReference>
<dbReference type="InterPro" id="IPR001387">
    <property type="entry name" value="Cro/C1-type_HTH"/>
</dbReference>
<keyword evidence="4" id="KW-1185">Reference proteome</keyword>
<evidence type="ECO:0000313" key="4">
    <source>
        <dbReference type="Proteomes" id="UP000284178"/>
    </source>
</evidence>
<sequence>MFTSCLYEYIIRHNVHYVKRVVYKVTFCVIIVLRGEIMDIKDRLRALRKALNLNQTEFAHELGVTRSAIASIETGARILTEQMLRSICLKYKVNYFWLRDGKGEMFEHVPDDMLDQLVSEYNLTDLDRKIISAYLLLPEEKRTVFREFLNTVMKD</sequence>
<dbReference type="Pfam" id="PF01381">
    <property type="entry name" value="HTH_3"/>
    <property type="match status" value="1"/>
</dbReference>